<dbReference type="PANTHER" id="PTHR43861">
    <property type="entry name" value="TRANS-ACONITATE 2-METHYLTRANSFERASE-RELATED"/>
    <property type="match status" value="1"/>
</dbReference>
<sequence>MSIDKAYDEWSGQYDTNKNRTRDLDEMVTKNILKDIPFSKVLELGCGTGKNTQWLSKHADEILAVDFSEKMLEIAKEKVTDSKVRFQKADIIKDWDWTSVKYDLVTCNLILEHVEELKPVFEKAFSNLEHHSYFFVSELHPFKQYKGTKARFESTNGKIELETYTHHISEFISAANDAGFELEKLNEWFDEDLRETPRLISFLFHKK</sequence>
<dbReference type="InterPro" id="IPR029063">
    <property type="entry name" value="SAM-dependent_MTases_sf"/>
</dbReference>
<name>A0ABT0Z162_9FLAO</name>
<evidence type="ECO:0000313" key="3">
    <source>
        <dbReference type="EMBL" id="MCM8569450.1"/>
    </source>
</evidence>
<dbReference type="RefSeq" id="WP_252112523.1">
    <property type="nucleotide sequence ID" value="NZ_JAMSCK010000003.1"/>
</dbReference>
<dbReference type="Proteomes" id="UP001155077">
    <property type="component" value="Unassembled WGS sequence"/>
</dbReference>
<feature type="domain" description="Methyltransferase" evidence="2">
    <location>
        <begin position="41"/>
        <end position="128"/>
    </location>
</feature>
<keyword evidence="3" id="KW-0489">Methyltransferase</keyword>
<dbReference type="SUPFAM" id="SSF53335">
    <property type="entry name" value="S-adenosyl-L-methionine-dependent methyltransferases"/>
    <property type="match status" value="1"/>
</dbReference>
<accession>A0ABT0Z162</accession>
<evidence type="ECO:0000313" key="4">
    <source>
        <dbReference type="Proteomes" id="UP001155077"/>
    </source>
</evidence>
<dbReference type="Gene3D" id="3.40.50.150">
    <property type="entry name" value="Vaccinia Virus protein VP39"/>
    <property type="match status" value="1"/>
</dbReference>
<evidence type="ECO:0000256" key="1">
    <source>
        <dbReference type="ARBA" id="ARBA00022679"/>
    </source>
</evidence>
<dbReference type="GO" id="GO:0008168">
    <property type="term" value="F:methyltransferase activity"/>
    <property type="evidence" value="ECO:0007669"/>
    <property type="project" value="UniProtKB-KW"/>
</dbReference>
<evidence type="ECO:0000259" key="2">
    <source>
        <dbReference type="Pfam" id="PF13649"/>
    </source>
</evidence>
<organism evidence="3 4">
    <name type="scientific">Gramella jeungdoensis</name>
    <dbReference type="NCBI Taxonomy" id="708091"/>
    <lineage>
        <taxon>Bacteria</taxon>
        <taxon>Pseudomonadati</taxon>
        <taxon>Bacteroidota</taxon>
        <taxon>Flavobacteriia</taxon>
        <taxon>Flavobacteriales</taxon>
        <taxon>Flavobacteriaceae</taxon>
        <taxon>Christiangramia</taxon>
    </lineage>
</organism>
<keyword evidence="1" id="KW-0808">Transferase</keyword>
<dbReference type="PANTHER" id="PTHR43861:SF3">
    <property type="entry name" value="PUTATIVE (AFU_ORTHOLOGUE AFUA_2G14390)-RELATED"/>
    <property type="match status" value="1"/>
</dbReference>
<reference evidence="3" key="1">
    <citation type="submission" date="2022-06" db="EMBL/GenBank/DDBJ databases">
        <title>Gramella sediminis sp. nov., isolated from deep-sea sediment of the Indian Ocean.</title>
        <authorList>
            <person name="Yang L."/>
        </authorList>
    </citation>
    <scope>NUCLEOTIDE SEQUENCE</scope>
    <source>
        <strain evidence="3">HMD3159</strain>
    </source>
</reference>
<dbReference type="InterPro" id="IPR041698">
    <property type="entry name" value="Methyltransf_25"/>
</dbReference>
<dbReference type="CDD" id="cd02440">
    <property type="entry name" value="AdoMet_MTases"/>
    <property type="match status" value="1"/>
</dbReference>
<dbReference type="GO" id="GO:0032259">
    <property type="term" value="P:methylation"/>
    <property type="evidence" value="ECO:0007669"/>
    <property type="project" value="UniProtKB-KW"/>
</dbReference>
<keyword evidence="4" id="KW-1185">Reference proteome</keyword>
<comment type="caution">
    <text evidence="3">The sequence shown here is derived from an EMBL/GenBank/DDBJ whole genome shotgun (WGS) entry which is preliminary data.</text>
</comment>
<dbReference type="Pfam" id="PF13649">
    <property type="entry name" value="Methyltransf_25"/>
    <property type="match status" value="1"/>
</dbReference>
<gene>
    <name evidence="3" type="ORF">NE848_08670</name>
</gene>
<dbReference type="EMBL" id="JAMSCK010000003">
    <property type="protein sequence ID" value="MCM8569450.1"/>
    <property type="molecule type" value="Genomic_DNA"/>
</dbReference>
<protein>
    <submittedName>
        <fullName evidence="3">Class I SAM-dependent methyltransferase</fullName>
    </submittedName>
</protein>
<proteinExistence type="predicted"/>